<dbReference type="SUPFAM" id="SSF52218">
    <property type="entry name" value="Flavoproteins"/>
    <property type="match status" value="1"/>
</dbReference>
<reference evidence="4 5" key="1">
    <citation type="submission" date="2018-06" db="EMBL/GenBank/DDBJ databases">
        <title>Noncontiguous genome sequence of Ruminococcaceae bacterium ASD2818.</title>
        <authorList>
            <person name="Chaplin A.V."/>
            <person name="Sokolova S.R."/>
            <person name="Kochetkova T.O."/>
            <person name="Goltsov A.Y."/>
            <person name="Trofimov D.Y."/>
            <person name="Efimov B.A."/>
        </authorList>
    </citation>
    <scope>NUCLEOTIDE SEQUENCE [LARGE SCALE GENOMIC DNA]</scope>
    <source>
        <strain evidence="4 5">ASD2818</strain>
    </source>
</reference>
<keyword evidence="2" id="KW-0288">FMN</keyword>
<dbReference type="AlphaFoldDB" id="A0A328UBL0"/>
<keyword evidence="5" id="KW-1185">Reference proteome</keyword>
<dbReference type="PANTHER" id="PTHR43278">
    <property type="entry name" value="NAD(P)H-DEPENDENT FMN-CONTAINING OXIDOREDUCTASE YWQN-RELATED"/>
    <property type="match status" value="1"/>
</dbReference>
<sequence length="188" mass="20137">MKTLIFQGSPHEHGDTAYLTGLLAQRLSGEVRTVHAYRCAIRPCVDCRACWKTPGCRINDGMQAVYAQIRESDHIVIASPLYFSELTGPLLSVMSRLQMNYAAGRFLHVQASGGPKTGALILCGGGDGSPDRAQKTALSLFRFMNAKLTRTILSLQTDAVPSCEDAAAIQKTLALAGAWNREAAAGGL</sequence>
<comment type="caution">
    <text evidence="4">The sequence shown here is derived from an EMBL/GenBank/DDBJ whole genome shotgun (WGS) entry which is preliminary data.</text>
</comment>
<protein>
    <submittedName>
        <fullName evidence="4">Flavodoxin family protein</fullName>
    </submittedName>
</protein>
<dbReference type="Proteomes" id="UP000249377">
    <property type="component" value="Unassembled WGS sequence"/>
</dbReference>
<evidence type="ECO:0000256" key="1">
    <source>
        <dbReference type="ARBA" id="ARBA00022630"/>
    </source>
</evidence>
<dbReference type="InterPro" id="IPR005025">
    <property type="entry name" value="FMN_Rdtase-like_dom"/>
</dbReference>
<evidence type="ECO:0000313" key="4">
    <source>
        <dbReference type="EMBL" id="RAQ28187.1"/>
    </source>
</evidence>
<dbReference type="RefSeq" id="WP_112333143.1">
    <property type="nucleotide sequence ID" value="NZ_JADPHD010000006.1"/>
</dbReference>
<dbReference type="Pfam" id="PF03358">
    <property type="entry name" value="FMN_red"/>
    <property type="match status" value="1"/>
</dbReference>
<keyword evidence="1" id="KW-0285">Flavoprotein</keyword>
<evidence type="ECO:0000259" key="3">
    <source>
        <dbReference type="Pfam" id="PF03358"/>
    </source>
</evidence>
<dbReference type="Gene3D" id="3.40.50.360">
    <property type="match status" value="1"/>
</dbReference>
<proteinExistence type="predicted"/>
<accession>A0A328UBL0</accession>
<dbReference type="InterPro" id="IPR051796">
    <property type="entry name" value="ISF_SsuE-like"/>
</dbReference>
<name>A0A328UBL0_9FIRM</name>
<dbReference type="InterPro" id="IPR029039">
    <property type="entry name" value="Flavoprotein-like_sf"/>
</dbReference>
<gene>
    <name evidence="4" type="ORF">DPQ25_10580</name>
</gene>
<feature type="domain" description="NADPH-dependent FMN reductase-like" evidence="3">
    <location>
        <begin position="1"/>
        <end position="151"/>
    </location>
</feature>
<evidence type="ECO:0000256" key="2">
    <source>
        <dbReference type="ARBA" id="ARBA00022643"/>
    </source>
</evidence>
<organism evidence="4 5">
    <name type="scientific">Hydrogeniiclostridium mannosilyticum</name>
    <dbReference type="NCBI Taxonomy" id="2764322"/>
    <lineage>
        <taxon>Bacteria</taxon>
        <taxon>Bacillati</taxon>
        <taxon>Bacillota</taxon>
        <taxon>Clostridia</taxon>
        <taxon>Eubacteriales</taxon>
        <taxon>Acutalibacteraceae</taxon>
        <taxon>Hydrogeniiclostridium</taxon>
    </lineage>
</organism>
<dbReference type="EMBL" id="QLYR01000007">
    <property type="protein sequence ID" value="RAQ28187.1"/>
    <property type="molecule type" value="Genomic_DNA"/>
</dbReference>
<dbReference type="GO" id="GO:0016491">
    <property type="term" value="F:oxidoreductase activity"/>
    <property type="evidence" value="ECO:0007669"/>
    <property type="project" value="InterPro"/>
</dbReference>
<dbReference type="PANTHER" id="PTHR43278:SF4">
    <property type="entry name" value="NAD(P)H-DEPENDENT FMN-CONTAINING OXIDOREDUCTASE YWQN-RELATED"/>
    <property type="match status" value="1"/>
</dbReference>
<evidence type="ECO:0000313" key="5">
    <source>
        <dbReference type="Proteomes" id="UP000249377"/>
    </source>
</evidence>